<protein>
    <recommendedName>
        <fullName evidence="4">DUF995 domain-containing protein</fullName>
    </recommendedName>
</protein>
<evidence type="ECO:0000313" key="3">
    <source>
        <dbReference type="Proteomes" id="UP000314011"/>
    </source>
</evidence>
<organism evidence="2 3">
    <name type="scientific">Pelagovum pacificum</name>
    <dbReference type="NCBI Taxonomy" id="2588711"/>
    <lineage>
        <taxon>Bacteria</taxon>
        <taxon>Pseudomonadati</taxon>
        <taxon>Pseudomonadota</taxon>
        <taxon>Alphaproteobacteria</taxon>
        <taxon>Rhodobacterales</taxon>
        <taxon>Paracoccaceae</taxon>
        <taxon>Pelagovum</taxon>
    </lineage>
</organism>
<evidence type="ECO:0000313" key="2">
    <source>
        <dbReference type="EMBL" id="TNY34101.1"/>
    </source>
</evidence>
<keyword evidence="1" id="KW-0732">Signal</keyword>
<dbReference type="EMBL" id="VFFF01000001">
    <property type="protein sequence ID" value="TNY34101.1"/>
    <property type="molecule type" value="Genomic_DNA"/>
</dbReference>
<evidence type="ECO:0000256" key="1">
    <source>
        <dbReference type="SAM" id="SignalP"/>
    </source>
</evidence>
<dbReference type="AlphaFoldDB" id="A0A5C5GJV7"/>
<dbReference type="OrthoDB" id="9810895at2"/>
<keyword evidence="3" id="KW-1185">Reference proteome</keyword>
<proteinExistence type="predicted"/>
<dbReference type="Proteomes" id="UP000314011">
    <property type="component" value="Unassembled WGS sequence"/>
</dbReference>
<comment type="caution">
    <text evidence="2">The sequence shown here is derived from an EMBL/GenBank/DDBJ whole genome shotgun (WGS) entry which is preliminary data.</text>
</comment>
<name>A0A5C5GJV7_9RHOB</name>
<feature type="signal peptide" evidence="1">
    <location>
        <begin position="1"/>
        <end position="21"/>
    </location>
</feature>
<reference evidence="2 3" key="1">
    <citation type="submission" date="2019-06" db="EMBL/GenBank/DDBJ databases">
        <title>Genome of new Rhodobacteraceae sp. SM1903.</title>
        <authorList>
            <person name="Ren X."/>
        </authorList>
    </citation>
    <scope>NUCLEOTIDE SEQUENCE [LARGE SCALE GENOMIC DNA]</scope>
    <source>
        <strain evidence="2 3">SM1903</strain>
    </source>
</reference>
<gene>
    <name evidence="2" type="ORF">FHY64_12815</name>
</gene>
<dbReference type="RefSeq" id="WP_140195139.1">
    <property type="nucleotide sequence ID" value="NZ_CP065915.1"/>
</dbReference>
<sequence length="101" mass="11030">MAIRFLTTATTALLGAAPALAQTTCLEREKMVTILGENYEEQLVGTGLHGNDSIFEIFRTEDGQTWTILKTYPNGWSCVMAAGSTWLDLGERAFTPAEVES</sequence>
<evidence type="ECO:0008006" key="4">
    <source>
        <dbReference type="Google" id="ProtNLM"/>
    </source>
</evidence>
<accession>A0A5C5GJV7</accession>
<feature type="chain" id="PRO_5022794665" description="DUF995 domain-containing protein" evidence="1">
    <location>
        <begin position="22"/>
        <end position="101"/>
    </location>
</feature>